<gene>
    <name evidence="1" type="ORF">G3446_12040</name>
</gene>
<dbReference type="GO" id="GO:0032259">
    <property type="term" value="P:methylation"/>
    <property type="evidence" value="ECO:0007669"/>
    <property type="project" value="UniProtKB-KW"/>
</dbReference>
<dbReference type="AlphaFoldDB" id="A0A6M0JYT0"/>
<dbReference type="SUPFAM" id="SSF53335">
    <property type="entry name" value="S-adenosyl-L-methionine-dependent methyltransferases"/>
    <property type="match status" value="1"/>
</dbReference>
<protein>
    <submittedName>
        <fullName evidence="1">Class I SAM-dependent methyltransferase</fullName>
    </submittedName>
</protein>
<accession>A0A6M0JYT0</accession>
<keyword evidence="1" id="KW-0808">Transferase</keyword>
<evidence type="ECO:0000313" key="1">
    <source>
        <dbReference type="EMBL" id="NEV62612.1"/>
    </source>
</evidence>
<proteinExistence type="predicted"/>
<dbReference type="CDD" id="cd02440">
    <property type="entry name" value="AdoMet_MTases"/>
    <property type="match status" value="1"/>
</dbReference>
<dbReference type="Gene3D" id="3.40.50.150">
    <property type="entry name" value="Vaccinia Virus protein VP39"/>
    <property type="match status" value="1"/>
</dbReference>
<organism evidence="1 2">
    <name type="scientific">Thiorhodococcus minor</name>
    <dbReference type="NCBI Taxonomy" id="57489"/>
    <lineage>
        <taxon>Bacteria</taxon>
        <taxon>Pseudomonadati</taxon>
        <taxon>Pseudomonadota</taxon>
        <taxon>Gammaproteobacteria</taxon>
        <taxon>Chromatiales</taxon>
        <taxon>Chromatiaceae</taxon>
        <taxon>Thiorhodococcus</taxon>
    </lineage>
</organism>
<keyword evidence="2" id="KW-1185">Reference proteome</keyword>
<name>A0A6M0JYT0_9GAMM</name>
<reference evidence="1 2" key="1">
    <citation type="submission" date="2020-02" db="EMBL/GenBank/DDBJ databases">
        <title>Genome sequences of Thiorhodococcus mannitoliphagus and Thiorhodococcus minor, purple sulfur photosynthetic bacteria in the gammaproteobacterial family, Chromatiaceae.</title>
        <authorList>
            <person name="Aviles F.A."/>
            <person name="Meyer T.E."/>
            <person name="Kyndt J.A."/>
        </authorList>
    </citation>
    <scope>NUCLEOTIDE SEQUENCE [LARGE SCALE GENOMIC DNA]</scope>
    <source>
        <strain evidence="1 2">DSM 11518</strain>
    </source>
</reference>
<dbReference type="InterPro" id="IPR029063">
    <property type="entry name" value="SAM-dependent_MTases_sf"/>
</dbReference>
<keyword evidence="1" id="KW-0489">Methyltransferase</keyword>
<dbReference type="Proteomes" id="UP000483379">
    <property type="component" value="Unassembled WGS sequence"/>
</dbReference>
<dbReference type="Pfam" id="PF13489">
    <property type="entry name" value="Methyltransf_23"/>
    <property type="match status" value="1"/>
</dbReference>
<dbReference type="GO" id="GO:0008168">
    <property type="term" value="F:methyltransferase activity"/>
    <property type="evidence" value="ECO:0007669"/>
    <property type="project" value="UniProtKB-KW"/>
</dbReference>
<sequence length="276" mass="31115">MTDTFERSCEHWSEAGRREMEDFYALASVDYRHLAEALDWVDWLRTRQARAGQRPLRVLDVACGSGKFPSALGRYAGVSPGSVGPIDYALLDPSAFSIAETRRVLSAPFVAGEEYETTLQALECPRDHFDVAWAIHALYALPADALEAGLERLVHAAAETGLIAHACRDAHYLRFYRAYLEAFRGGGTPYLAAEEIVAALERLGLSPQVHEIRYENRAPVEQQAQVQGYLQRCLFDDSLDLAQMLADPIIGAYLETCRHEREWRFAQRVLMIFFET</sequence>
<comment type="caution">
    <text evidence="1">The sequence shown here is derived from an EMBL/GenBank/DDBJ whole genome shotgun (WGS) entry which is preliminary data.</text>
</comment>
<dbReference type="EMBL" id="JAAIJQ010000031">
    <property type="protein sequence ID" value="NEV62612.1"/>
    <property type="molecule type" value="Genomic_DNA"/>
</dbReference>
<evidence type="ECO:0000313" key="2">
    <source>
        <dbReference type="Proteomes" id="UP000483379"/>
    </source>
</evidence>
<dbReference type="RefSeq" id="WP_164453081.1">
    <property type="nucleotide sequence ID" value="NZ_JAAIJQ010000031.1"/>
</dbReference>